<dbReference type="AlphaFoldDB" id="A0A8S3IJ82"/>
<dbReference type="Proteomes" id="UP000681967">
    <property type="component" value="Unassembled WGS sequence"/>
</dbReference>
<sequence length="54" mass="6578">MMSKLGYDIVVSKLNDNELMFSQQVLRSYDRLEDIIWYEDLFRLVSPYRSDRDI</sequence>
<dbReference type="EMBL" id="CAJOBJ010346151">
    <property type="protein sequence ID" value="CAF5201643.1"/>
    <property type="molecule type" value="Genomic_DNA"/>
</dbReference>
<feature type="non-terminal residue" evidence="2">
    <location>
        <position position="54"/>
    </location>
</feature>
<dbReference type="EMBL" id="CAJOBH010007371">
    <property type="protein sequence ID" value="CAF4082356.1"/>
    <property type="molecule type" value="Genomic_DNA"/>
</dbReference>
<protein>
    <submittedName>
        <fullName evidence="2">Uncharacterized protein</fullName>
    </submittedName>
</protein>
<evidence type="ECO:0000313" key="3">
    <source>
        <dbReference type="Proteomes" id="UP000681720"/>
    </source>
</evidence>
<dbReference type="Proteomes" id="UP000681720">
    <property type="component" value="Unassembled WGS sequence"/>
</dbReference>
<proteinExistence type="predicted"/>
<organism evidence="2 3">
    <name type="scientific">Rotaria magnacalcarata</name>
    <dbReference type="NCBI Taxonomy" id="392030"/>
    <lineage>
        <taxon>Eukaryota</taxon>
        <taxon>Metazoa</taxon>
        <taxon>Spiralia</taxon>
        <taxon>Gnathifera</taxon>
        <taxon>Rotifera</taxon>
        <taxon>Eurotatoria</taxon>
        <taxon>Bdelloidea</taxon>
        <taxon>Philodinida</taxon>
        <taxon>Philodinidae</taxon>
        <taxon>Rotaria</taxon>
    </lineage>
</organism>
<evidence type="ECO:0000313" key="2">
    <source>
        <dbReference type="EMBL" id="CAF5201643.1"/>
    </source>
</evidence>
<comment type="caution">
    <text evidence="2">The sequence shown here is derived from an EMBL/GenBank/DDBJ whole genome shotgun (WGS) entry which is preliminary data.</text>
</comment>
<reference evidence="2" key="1">
    <citation type="submission" date="2021-02" db="EMBL/GenBank/DDBJ databases">
        <authorList>
            <person name="Nowell W R."/>
        </authorList>
    </citation>
    <scope>NUCLEOTIDE SEQUENCE</scope>
</reference>
<accession>A0A8S3IJ82</accession>
<gene>
    <name evidence="1" type="ORF">BYL167_LOCUS18148</name>
    <name evidence="2" type="ORF">GIL414_LOCUS76796</name>
</gene>
<evidence type="ECO:0000313" key="1">
    <source>
        <dbReference type="EMBL" id="CAF4082356.1"/>
    </source>
</evidence>
<name>A0A8S3IJ82_9BILA</name>